<evidence type="ECO:0000313" key="3">
    <source>
        <dbReference type="Proteomes" id="UP000256873"/>
    </source>
</evidence>
<evidence type="ECO:0000259" key="1">
    <source>
        <dbReference type="PROSITE" id="PS51725"/>
    </source>
</evidence>
<dbReference type="Pfam" id="PF03992">
    <property type="entry name" value="ABM"/>
    <property type="match status" value="1"/>
</dbReference>
<dbReference type="InterPro" id="IPR007138">
    <property type="entry name" value="ABM_dom"/>
</dbReference>
<accession>A0A3E0KV00</accession>
<organism evidence="2 3">
    <name type="scientific">Microcystis flos-aquae TF09</name>
    <dbReference type="NCBI Taxonomy" id="2060473"/>
    <lineage>
        <taxon>Bacteria</taxon>
        <taxon>Bacillati</taxon>
        <taxon>Cyanobacteriota</taxon>
        <taxon>Cyanophyceae</taxon>
        <taxon>Oscillatoriophycideae</taxon>
        <taxon>Chroococcales</taxon>
        <taxon>Microcystaceae</taxon>
        <taxon>Microcystis</taxon>
    </lineage>
</organism>
<reference evidence="2 3" key="1">
    <citation type="submission" date="2017-10" db="EMBL/GenBank/DDBJ databases">
        <title>A large-scale comparative metagenomic study reveals the eutrophication-driven functional interactions in six Microcystis-epibionts communities.</title>
        <authorList>
            <person name="Li Q."/>
            <person name="Lin F."/>
        </authorList>
    </citation>
    <scope>NUCLEOTIDE SEQUENCE [LARGE SCALE GENOMIC DNA]</scope>
    <source>
        <strain evidence="2">TF09</strain>
    </source>
</reference>
<dbReference type="InterPro" id="IPR011008">
    <property type="entry name" value="Dimeric_a/b-barrel"/>
</dbReference>
<keyword evidence="2" id="KW-0560">Oxidoreductase</keyword>
<protein>
    <submittedName>
        <fullName evidence="2">Antibiotic biosynthesis monooxygenase</fullName>
    </submittedName>
</protein>
<dbReference type="AlphaFoldDB" id="A0A3E0KV00"/>
<dbReference type="Proteomes" id="UP000256873">
    <property type="component" value="Unassembled WGS sequence"/>
</dbReference>
<dbReference type="PANTHER" id="PTHR33336">
    <property type="entry name" value="QUINOL MONOOXYGENASE YGIN-RELATED"/>
    <property type="match status" value="1"/>
</dbReference>
<comment type="caution">
    <text evidence="2">The sequence shown here is derived from an EMBL/GenBank/DDBJ whole genome shotgun (WGS) entry which is preliminary data.</text>
</comment>
<dbReference type="GO" id="GO:0004497">
    <property type="term" value="F:monooxygenase activity"/>
    <property type="evidence" value="ECO:0007669"/>
    <property type="project" value="UniProtKB-KW"/>
</dbReference>
<dbReference type="SUPFAM" id="SSF54909">
    <property type="entry name" value="Dimeric alpha+beta barrel"/>
    <property type="match status" value="1"/>
</dbReference>
<sequence>MIYVMAAITANDGQREELIEAFRAILPAVRAKAGCLEYGLSIHLESGLEGQAPYDENVVTIVEKWVDLDALKAHINDHQYQDWFEQVWPLMADASMQILTAID</sequence>
<name>A0A3E0KV00_9CHRO</name>
<dbReference type="PROSITE" id="PS51725">
    <property type="entry name" value="ABM"/>
    <property type="match status" value="1"/>
</dbReference>
<gene>
    <name evidence="2" type="ORF">DWQ54_24415</name>
</gene>
<dbReference type="PANTHER" id="PTHR33336:SF3">
    <property type="entry name" value="ABM DOMAIN-CONTAINING PROTEIN"/>
    <property type="match status" value="1"/>
</dbReference>
<dbReference type="Gene3D" id="3.30.70.100">
    <property type="match status" value="1"/>
</dbReference>
<keyword evidence="2" id="KW-0503">Monooxygenase</keyword>
<proteinExistence type="predicted"/>
<evidence type="ECO:0000313" key="2">
    <source>
        <dbReference type="EMBL" id="REJ38884.1"/>
    </source>
</evidence>
<dbReference type="InterPro" id="IPR050744">
    <property type="entry name" value="AI-2_Isomerase_LsrG"/>
</dbReference>
<feature type="domain" description="ABM" evidence="1">
    <location>
        <begin position="2"/>
        <end position="99"/>
    </location>
</feature>
<dbReference type="EMBL" id="QQWC01000009">
    <property type="protein sequence ID" value="REJ38884.1"/>
    <property type="molecule type" value="Genomic_DNA"/>
</dbReference>